<dbReference type="RefSeq" id="WP_266116094.1">
    <property type="nucleotide sequence ID" value="NZ_JANIDY010000001.1"/>
</dbReference>
<evidence type="ECO:0000313" key="2">
    <source>
        <dbReference type="EMBL" id="MCX5617620.1"/>
    </source>
</evidence>
<evidence type="ECO:0000256" key="1">
    <source>
        <dbReference type="SAM" id="MobiDB-lite"/>
    </source>
</evidence>
<dbReference type="Proteomes" id="UP001165576">
    <property type="component" value="Unassembled WGS sequence"/>
</dbReference>
<comment type="caution">
    <text evidence="2">The sequence shown here is derived from an EMBL/GenBank/DDBJ whole genome shotgun (WGS) entry which is preliminary data.</text>
</comment>
<evidence type="ECO:0000313" key="3">
    <source>
        <dbReference type="Proteomes" id="UP001165576"/>
    </source>
</evidence>
<organism evidence="2 3">
    <name type="scientific">Bombella pluederhausensis</name>
    <dbReference type="NCBI Taxonomy" id="2967336"/>
    <lineage>
        <taxon>Bacteria</taxon>
        <taxon>Pseudomonadati</taxon>
        <taxon>Pseudomonadota</taxon>
        <taxon>Alphaproteobacteria</taxon>
        <taxon>Acetobacterales</taxon>
        <taxon>Acetobacteraceae</taxon>
        <taxon>Bombella</taxon>
    </lineage>
</organism>
<keyword evidence="3" id="KW-1185">Reference proteome</keyword>
<feature type="region of interest" description="Disordered" evidence="1">
    <location>
        <begin position="1"/>
        <end position="65"/>
    </location>
</feature>
<dbReference type="EMBL" id="JANIDY010000001">
    <property type="protein sequence ID" value="MCX5617620.1"/>
    <property type="molecule type" value="Genomic_DNA"/>
</dbReference>
<name>A0ABT3WET6_9PROT</name>
<reference evidence="2" key="1">
    <citation type="submission" date="2022-07" db="EMBL/GenBank/DDBJ databases">
        <title>Bombella genomes.</title>
        <authorList>
            <person name="Harer L."/>
            <person name="Styblova S."/>
            <person name="Ehrmann M."/>
        </authorList>
    </citation>
    <scope>NUCLEOTIDE SEQUENCE</scope>
    <source>
        <strain evidence="2">TMW 2.2543</strain>
    </source>
</reference>
<feature type="compositionally biased region" description="Basic and acidic residues" evidence="1">
    <location>
        <begin position="27"/>
        <end position="43"/>
    </location>
</feature>
<protein>
    <submittedName>
        <fullName evidence="2">Uncharacterized protein</fullName>
    </submittedName>
</protein>
<accession>A0ABT3WET6</accession>
<gene>
    <name evidence="2" type="ORF">NQF86_02895</name>
</gene>
<sequence length="65" mass="7080">MTHETPCYNEAEKAAGRGMKQGLSPREVLEKAGARMADEDPSCHHRWPMPVRRTSSSGLPCGGGR</sequence>
<proteinExistence type="predicted"/>